<dbReference type="EMBL" id="POTY01000051">
    <property type="protein sequence ID" value="PZG19819.1"/>
    <property type="molecule type" value="Genomic_DNA"/>
</dbReference>
<evidence type="ECO:0000313" key="2">
    <source>
        <dbReference type="EMBL" id="PZG19819.1"/>
    </source>
</evidence>
<keyword evidence="3" id="KW-1185">Reference proteome</keyword>
<gene>
    <name evidence="2" type="ORF">C1I95_10940</name>
</gene>
<comment type="caution">
    <text evidence="2">The sequence shown here is derived from an EMBL/GenBank/DDBJ whole genome shotgun (WGS) entry which is preliminary data.</text>
</comment>
<proteinExistence type="predicted"/>
<reference evidence="2 3" key="1">
    <citation type="submission" date="2018-01" db="EMBL/GenBank/DDBJ databases">
        <title>Draft genome sequence of Jishengella sp. NA12.</title>
        <authorList>
            <person name="Sahin N."/>
            <person name="Ay H."/>
            <person name="Saygin H."/>
        </authorList>
    </citation>
    <scope>NUCLEOTIDE SEQUENCE [LARGE SCALE GENOMIC DNA]</scope>
    <source>
        <strain evidence="2 3">NA12</strain>
    </source>
</reference>
<dbReference type="Proteomes" id="UP000248924">
    <property type="component" value="Unassembled WGS sequence"/>
</dbReference>
<protein>
    <submittedName>
        <fullName evidence="2">Uncharacterized protein</fullName>
    </submittedName>
</protein>
<evidence type="ECO:0000313" key="3">
    <source>
        <dbReference type="Proteomes" id="UP000248924"/>
    </source>
</evidence>
<organism evidence="2 3">
    <name type="scientific">Micromonospora craterilacus</name>
    <dbReference type="NCBI Taxonomy" id="1655439"/>
    <lineage>
        <taxon>Bacteria</taxon>
        <taxon>Bacillati</taxon>
        <taxon>Actinomycetota</taxon>
        <taxon>Actinomycetes</taxon>
        <taxon>Micromonosporales</taxon>
        <taxon>Micromonosporaceae</taxon>
        <taxon>Micromonospora</taxon>
    </lineage>
</organism>
<accession>A0A2W2ESQ4</accession>
<dbReference type="AlphaFoldDB" id="A0A2W2ESQ4"/>
<name>A0A2W2ESQ4_9ACTN</name>
<feature type="region of interest" description="Disordered" evidence="1">
    <location>
        <begin position="73"/>
        <end position="101"/>
    </location>
</feature>
<evidence type="ECO:0000256" key="1">
    <source>
        <dbReference type="SAM" id="MobiDB-lite"/>
    </source>
</evidence>
<sequence length="101" mass="10786">MRPDTEAVARHPPWPTTAALADPIRRDFTTSAGDVDTRRCGDITYFPSTKDGRRVIGWAPQAISAPNCAKALTNAVSGGPPSHPDEPPYPQVRAGPAGRRP</sequence>
<feature type="region of interest" description="Disordered" evidence="1">
    <location>
        <begin position="1"/>
        <end position="25"/>
    </location>
</feature>